<dbReference type="EMBL" id="VJZD01000079">
    <property type="protein sequence ID" value="MPY33525.1"/>
    <property type="molecule type" value="Genomic_DNA"/>
</dbReference>
<keyword evidence="2" id="KW-0472">Membrane</keyword>
<protein>
    <submittedName>
        <fullName evidence="3">Uncharacterized protein</fullName>
    </submittedName>
</protein>
<evidence type="ECO:0000256" key="1">
    <source>
        <dbReference type="SAM" id="MobiDB-lite"/>
    </source>
</evidence>
<feature type="region of interest" description="Disordered" evidence="1">
    <location>
        <begin position="1"/>
        <end position="20"/>
    </location>
</feature>
<evidence type="ECO:0000313" key="4">
    <source>
        <dbReference type="Proteomes" id="UP000325849"/>
    </source>
</evidence>
<feature type="compositionally biased region" description="Basic and acidic residues" evidence="1">
    <location>
        <begin position="134"/>
        <end position="144"/>
    </location>
</feature>
<feature type="region of interest" description="Disordered" evidence="1">
    <location>
        <begin position="180"/>
        <end position="205"/>
    </location>
</feature>
<feature type="compositionally biased region" description="Basic and acidic residues" evidence="1">
    <location>
        <begin position="1"/>
        <end position="12"/>
    </location>
</feature>
<keyword evidence="4" id="KW-1185">Reference proteome</keyword>
<feature type="compositionally biased region" description="Basic and acidic residues" evidence="1">
    <location>
        <begin position="188"/>
        <end position="205"/>
    </location>
</feature>
<reference evidence="3 4" key="1">
    <citation type="submission" date="2019-07" db="EMBL/GenBank/DDBJ databases">
        <title>New species of Amycolatopsis and Streptomyces.</title>
        <authorList>
            <person name="Duangmal K."/>
            <person name="Teo W.F.A."/>
            <person name="Lipun K."/>
        </authorList>
    </citation>
    <scope>NUCLEOTIDE SEQUENCE [LARGE SCALE GENOMIC DNA]</scope>
    <source>
        <strain evidence="3 4">NBRC 109810</strain>
    </source>
</reference>
<evidence type="ECO:0000256" key="2">
    <source>
        <dbReference type="SAM" id="Phobius"/>
    </source>
</evidence>
<proteinExistence type="predicted"/>
<keyword evidence="2" id="KW-1133">Transmembrane helix</keyword>
<feature type="transmembrane region" description="Helical" evidence="2">
    <location>
        <begin position="51"/>
        <end position="84"/>
    </location>
</feature>
<feature type="compositionally biased region" description="Basic and acidic residues" evidence="1">
    <location>
        <begin position="97"/>
        <end position="116"/>
    </location>
</feature>
<comment type="caution">
    <text evidence="3">The sequence shown here is derived from an EMBL/GenBank/DDBJ whole genome shotgun (WGS) entry which is preliminary data.</text>
</comment>
<keyword evidence="2" id="KW-0812">Transmembrane</keyword>
<evidence type="ECO:0000313" key="3">
    <source>
        <dbReference type="EMBL" id="MPY33525.1"/>
    </source>
</evidence>
<organism evidence="3 4">
    <name type="scientific">Streptomyces adustus</name>
    <dbReference type="NCBI Taxonomy" id="1609272"/>
    <lineage>
        <taxon>Bacteria</taxon>
        <taxon>Bacillati</taxon>
        <taxon>Actinomycetota</taxon>
        <taxon>Actinomycetes</taxon>
        <taxon>Kitasatosporales</taxon>
        <taxon>Streptomycetaceae</taxon>
        <taxon>Streptomyces</taxon>
    </lineage>
</organism>
<feature type="region of interest" description="Disordered" evidence="1">
    <location>
        <begin position="91"/>
        <end position="166"/>
    </location>
</feature>
<dbReference type="Proteomes" id="UP000325849">
    <property type="component" value="Unassembled WGS sequence"/>
</dbReference>
<accession>A0A5N8VHR8</accession>
<dbReference type="AlphaFoldDB" id="A0A5N8VHR8"/>
<gene>
    <name evidence="3" type="ORF">FNH09_20410</name>
</gene>
<name>A0A5N8VHR8_9ACTN</name>
<sequence length="205" mass="21837">MPADSRPLERPHTTGALPPAATLTGRLAGRRLTWRPAPAAPIPGPLRYTAAVLALIGCAAVLHAAGYGIPAGIAWPLALLAPLLPRHLPHRRGARTRNRDHTLSAAGDRARRDPQRRAAPHTCLRRSAAGSNRPEPRRAAETGRHLQANAAGGLQTEDTRSASAPLPVCGRLMPQLADQAAQTLKHTYTKDAPGDTEQPRAHEHP</sequence>